<dbReference type="AlphaFoldDB" id="K5WFR4"/>
<dbReference type="HOGENOM" id="CLU_1713940_0_0_1"/>
<dbReference type="Proteomes" id="UP000008370">
    <property type="component" value="Unassembled WGS sequence"/>
</dbReference>
<dbReference type="EMBL" id="JH930582">
    <property type="protein sequence ID" value="EKM49037.1"/>
    <property type="molecule type" value="Genomic_DNA"/>
</dbReference>
<evidence type="ECO:0000313" key="2">
    <source>
        <dbReference type="Proteomes" id="UP000008370"/>
    </source>
</evidence>
<protein>
    <submittedName>
        <fullName evidence="1">Uncharacterized protein</fullName>
    </submittedName>
</protein>
<accession>K5WFR4</accession>
<reference evidence="1 2" key="1">
    <citation type="journal article" date="2012" name="BMC Genomics">
        <title>Comparative genomics of the white-rot fungi, Phanerochaete carnosa and P. chrysosporium, to elucidate the genetic basis of the distinct wood types they colonize.</title>
        <authorList>
            <person name="Suzuki H."/>
            <person name="MacDonald J."/>
            <person name="Syed K."/>
            <person name="Salamov A."/>
            <person name="Hori C."/>
            <person name="Aerts A."/>
            <person name="Henrissat B."/>
            <person name="Wiebenga A."/>
            <person name="vanKuyk P.A."/>
            <person name="Barry K."/>
            <person name="Lindquist E."/>
            <person name="LaButti K."/>
            <person name="Lapidus A."/>
            <person name="Lucas S."/>
            <person name="Coutinho P."/>
            <person name="Gong Y."/>
            <person name="Samejima M."/>
            <person name="Mahadevan R."/>
            <person name="Abou-Zaid M."/>
            <person name="de Vries R.P."/>
            <person name="Igarashi K."/>
            <person name="Yadav J.S."/>
            <person name="Grigoriev I.V."/>
            <person name="Master E.R."/>
        </authorList>
    </citation>
    <scope>NUCLEOTIDE SEQUENCE [LARGE SCALE GENOMIC DNA]</scope>
    <source>
        <strain evidence="1 2">HHB-10118-sp</strain>
    </source>
</reference>
<organism evidence="1 2">
    <name type="scientific">Phanerochaete carnosa (strain HHB-10118-sp)</name>
    <name type="common">White-rot fungus</name>
    <name type="synonym">Peniophora carnosa</name>
    <dbReference type="NCBI Taxonomy" id="650164"/>
    <lineage>
        <taxon>Eukaryota</taxon>
        <taxon>Fungi</taxon>
        <taxon>Dikarya</taxon>
        <taxon>Basidiomycota</taxon>
        <taxon>Agaricomycotina</taxon>
        <taxon>Agaricomycetes</taxon>
        <taxon>Polyporales</taxon>
        <taxon>Phanerochaetaceae</taxon>
        <taxon>Phanerochaete</taxon>
    </lineage>
</organism>
<dbReference type="KEGG" id="pco:PHACADRAFT_202092"/>
<dbReference type="InParanoid" id="K5WFR4"/>
<proteinExistence type="predicted"/>
<evidence type="ECO:0000313" key="1">
    <source>
        <dbReference type="EMBL" id="EKM49037.1"/>
    </source>
</evidence>
<name>K5WFR4_PHACS</name>
<gene>
    <name evidence="1" type="ORF">PHACADRAFT_202092</name>
</gene>
<dbReference type="RefSeq" id="XP_007402412.1">
    <property type="nucleotide sequence ID" value="XM_007402350.1"/>
</dbReference>
<dbReference type="GeneID" id="18911795"/>
<sequence>MAKLQLGEPTLFDVQFVQTFTDVPLDQTEQDELEGMRNNYHNLMLHADALNHTRYEEIIKDLPEPAPPLELYKFPNNKYYDDGKSDHIFCAITETFGYCSSMKAMSTAQEHLAARGKTMRVYFKINNLEAAQAFPVVKPYHPATGLFGFTVKG</sequence>
<keyword evidence="2" id="KW-1185">Reference proteome</keyword>